<dbReference type="Pfam" id="PF04542">
    <property type="entry name" value="Sigma70_r2"/>
    <property type="match status" value="1"/>
</dbReference>
<dbReference type="EMBL" id="SMAB01000003">
    <property type="protein sequence ID" value="TCS83798.1"/>
    <property type="molecule type" value="Genomic_DNA"/>
</dbReference>
<sequence length="257" mass="29488">MAYYIEYNSFFFKRLGGDKVPGIFTALALLFKELSLFVSYVKNNAFPQPLDEKEEEKQIELLLKGNKNARNKLIEHNLRLVAHIVKKFENTGEDAEDLISIGTIGLIKGIESYQSNKGTKLATYAARCIENEILMHLRSLKKSRKDVSLHDPIGTDKEGNEITLIDVLGTDLDVVVDEVQLKIEKSKIYNHLHILDDREKEVVIGRFGLVDGNERTQREIAKELGISRSYVSRIEKRALMKLFNEFYRASRKKVQND</sequence>
<dbReference type="InterPro" id="IPR007627">
    <property type="entry name" value="RNA_pol_sigma70_r2"/>
</dbReference>
<proteinExistence type="inferred from homology"/>
<dbReference type="InterPro" id="IPR007630">
    <property type="entry name" value="RNA_pol_sigma70_r4"/>
</dbReference>
<dbReference type="SUPFAM" id="SSF88659">
    <property type="entry name" value="Sigma3 and sigma4 domains of RNA polymerase sigma factors"/>
    <property type="match status" value="1"/>
</dbReference>
<dbReference type="InterPro" id="IPR000943">
    <property type="entry name" value="RNA_pol_sigma70"/>
</dbReference>
<reference evidence="9 10" key="1">
    <citation type="submission" date="2019-03" db="EMBL/GenBank/DDBJ databases">
        <title>Genomic Encyclopedia of Type Strains, Phase IV (KMG-IV): sequencing the most valuable type-strain genomes for metagenomic binning, comparative biology and taxonomic classification.</title>
        <authorList>
            <person name="Goeker M."/>
        </authorList>
    </citation>
    <scope>NUCLEOTIDE SEQUENCE [LARGE SCALE GENOMIC DNA]</scope>
    <source>
        <strain evidence="9 10">DSM 23802</strain>
    </source>
</reference>
<dbReference type="CDD" id="cd06171">
    <property type="entry name" value="Sigma70_r4"/>
    <property type="match status" value="1"/>
</dbReference>
<dbReference type="PROSITE" id="PS00716">
    <property type="entry name" value="SIGMA70_2"/>
    <property type="match status" value="1"/>
</dbReference>
<keyword evidence="4 7" id="KW-0731">Sigma factor</keyword>
<evidence type="ECO:0000259" key="8">
    <source>
        <dbReference type="PROSITE" id="PS50943"/>
    </source>
</evidence>
<dbReference type="Gene3D" id="1.20.120.1810">
    <property type="match status" value="1"/>
</dbReference>
<evidence type="ECO:0000256" key="6">
    <source>
        <dbReference type="ARBA" id="ARBA00023163"/>
    </source>
</evidence>
<gene>
    <name evidence="9" type="ORF">EDD72_103123</name>
</gene>
<accession>A0A4R3KJF2</accession>
<evidence type="ECO:0000313" key="10">
    <source>
        <dbReference type="Proteomes" id="UP000295788"/>
    </source>
</evidence>
<dbReference type="GO" id="GO:0030435">
    <property type="term" value="P:sporulation resulting in formation of a cellular spore"/>
    <property type="evidence" value="ECO:0007669"/>
    <property type="project" value="UniProtKB-KW"/>
</dbReference>
<dbReference type="InterPro" id="IPR036388">
    <property type="entry name" value="WH-like_DNA-bd_sf"/>
</dbReference>
<keyword evidence="10" id="KW-1185">Reference proteome</keyword>
<protein>
    <recommendedName>
        <fullName evidence="7">RNA polymerase sigma factor</fullName>
    </recommendedName>
</protein>
<dbReference type="Gene3D" id="1.10.10.10">
    <property type="entry name" value="Winged helix-like DNA-binding domain superfamily/Winged helix DNA-binding domain"/>
    <property type="match status" value="1"/>
</dbReference>
<evidence type="ECO:0000256" key="7">
    <source>
        <dbReference type="RuleBase" id="RU362124"/>
    </source>
</evidence>
<evidence type="ECO:0000256" key="2">
    <source>
        <dbReference type="ARBA" id="ARBA00022969"/>
    </source>
</evidence>
<dbReference type="InterPro" id="IPR014284">
    <property type="entry name" value="RNA_pol_sigma-70_dom"/>
</dbReference>
<evidence type="ECO:0000256" key="1">
    <source>
        <dbReference type="ARBA" id="ARBA00007788"/>
    </source>
</evidence>
<comment type="caution">
    <text evidence="9">The sequence shown here is derived from an EMBL/GenBank/DDBJ whole genome shotgun (WGS) entry which is preliminary data.</text>
</comment>
<dbReference type="PIRSF" id="PIRSF000770">
    <property type="entry name" value="RNA_pol_sigma-SigE/K"/>
    <property type="match status" value="1"/>
</dbReference>
<dbReference type="SUPFAM" id="SSF88946">
    <property type="entry name" value="Sigma2 domain of RNA polymerase sigma factors"/>
    <property type="match status" value="1"/>
</dbReference>
<feature type="domain" description="HTH cro/C1-type" evidence="8">
    <location>
        <begin position="216"/>
        <end position="236"/>
    </location>
</feature>
<dbReference type="GO" id="GO:0016987">
    <property type="term" value="F:sigma factor activity"/>
    <property type="evidence" value="ECO:0007669"/>
    <property type="project" value="UniProtKB-KW"/>
</dbReference>
<dbReference type="PANTHER" id="PTHR30376">
    <property type="entry name" value="SIGMA FACTOR RPOH HEAT SHOCK RELATED"/>
    <property type="match status" value="1"/>
</dbReference>
<dbReference type="GO" id="GO:0003677">
    <property type="term" value="F:DNA binding"/>
    <property type="evidence" value="ECO:0007669"/>
    <property type="project" value="UniProtKB-KW"/>
</dbReference>
<dbReference type="AlphaFoldDB" id="A0A4R3KJF2"/>
<evidence type="ECO:0000256" key="5">
    <source>
        <dbReference type="ARBA" id="ARBA00023125"/>
    </source>
</evidence>
<dbReference type="Proteomes" id="UP000295788">
    <property type="component" value="Unassembled WGS sequence"/>
</dbReference>
<dbReference type="NCBIfam" id="TIGR02846">
    <property type="entry name" value="spore_sigmaK"/>
    <property type="match status" value="1"/>
</dbReference>
<dbReference type="InterPro" id="IPR001387">
    <property type="entry name" value="Cro/C1-type_HTH"/>
</dbReference>
<keyword evidence="6 7" id="KW-0804">Transcription</keyword>
<comment type="function">
    <text evidence="7">Sigma factors are initiation factors that promote the attachment of RNA polymerase to specific initiation sites and are then released.</text>
</comment>
<name>A0A4R3KJF2_9BACI</name>
<evidence type="ECO:0000256" key="3">
    <source>
        <dbReference type="ARBA" id="ARBA00023015"/>
    </source>
</evidence>
<evidence type="ECO:0000313" key="9">
    <source>
        <dbReference type="EMBL" id="TCS83798.1"/>
    </source>
</evidence>
<dbReference type="PROSITE" id="PS50943">
    <property type="entry name" value="HTH_CROC1"/>
    <property type="match status" value="1"/>
</dbReference>
<dbReference type="PROSITE" id="PS00715">
    <property type="entry name" value="SIGMA70_1"/>
    <property type="match status" value="1"/>
</dbReference>
<dbReference type="InterPro" id="IPR013325">
    <property type="entry name" value="RNA_pol_sigma_r2"/>
</dbReference>
<dbReference type="PANTHER" id="PTHR30376:SF3">
    <property type="entry name" value="RNA POLYMERASE SIGMA FACTOR RPOH"/>
    <property type="match status" value="1"/>
</dbReference>
<keyword evidence="2" id="KW-0749">Sporulation</keyword>
<dbReference type="InterPro" id="IPR050813">
    <property type="entry name" value="Sigma-70_Factor"/>
</dbReference>
<keyword evidence="5 7" id="KW-0238">DNA-binding</keyword>
<evidence type="ECO:0000256" key="4">
    <source>
        <dbReference type="ARBA" id="ARBA00023082"/>
    </source>
</evidence>
<dbReference type="PRINTS" id="PR00046">
    <property type="entry name" value="SIGMA70FCT"/>
</dbReference>
<keyword evidence="3 7" id="KW-0805">Transcription regulation</keyword>
<dbReference type="Pfam" id="PF04545">
    <property type="entry name" value="Sigma70_r4"/>
    <property type="match status" value="1"/>
</dbReference>
<organism evidence="9 10">
    <name type="scientific">Tepidibacillus fermentans</name>
    <dbReference type="NCBI Taxonomy" id="1281767"/>
    <lineage>
        <taxon>Bacteria</taxon>
        <taxon>Bacillati</taxon>
        <taxon>Bacillota</taxon>
        <taxon>Bacilli</taxon>
        <taxon>Bacillales</taxon>
        <taxon>Bacillaceae</taxon>
        <taxon>Tepidibacillus</taxon>
    </lineage>
</organism>
<dbReference type="InterPro" id="IPR014209">
    <property type="entry name" value="RNA_pol_sigma-K"/>
</dbReference>
<dbReference type="GO" id="GO:0006352">
    <property type="term" value="P:DNA-templated transcription initiation"/>
    <property type="evidence" value="ECO:0007669"/>
    <property type="project" value="InterPro"/>
</dbReference>
<dbReference type="NCBIfam" id="NF004471">
    <property type="entry name" value="PRK05803.1"/>
    <property type="match status" value="1"/>
</dbReference>
<dbReference type="InterPro" id="IPR013324">
    <property type="entry name" value="RNA_pol_sigma_r3/r4-like"/>
</dbReference>
<dbReference type="FunFam" id="1.10.10.10:FF:000197">
    <property type="entry name" value="RNA polymerase sigma factor"/>
    <property type="match status" value="1"/>
</dbReference>
<dbReference type="FunFam" id="1.20.120.1810:FF:000003">
    <property type="entry name" value="RNA polymerase sigma factor"/>
    <property type="match status" value="1"/>
</dbReference>
<comment type="similarity">
    <text evidence="1 7">Belongs to the sigma-70 factor family.</text>
</comment>
<dbReference type="NCBIfam" id="TIGR02937">
    <property type="entry name" value="sigma70-ECF"/>
    <property type="match status" value="1"/>
</dbReference>